<dbReference type="Pfam" id="PF01844">
    <property type="entry name" value="HNH"/>
    <property type="match status" value="1"/>
</dbReference>
<accession>Q8XI32</accession>
<dbReference type="DNASU" id="990645"/>
<evidence type="ECO:0000313" key="3">
    <source>
        <dbReference type="Proteomes" id="UP000000818"/>
    </source>
</evidence>
<evidence type="ECO:0000313" key="2">
    <source>
        <dbReference type="EMBL" id="BAB81998.1"/>
    </source>
</evidence>
<dbReference type="Proteomes" id="UP000000818">
    <property type="component" value="Chromosome"/>
</dbReference>
<sequence length="103" mass="12145">MNMNKETHICALCERKVPKITEHHLIPREKGGRFDETTWLCVPCHKQVHALYSNYELAVRLNSLPRLKDDEKIKRYLKFIKKQPGDANVTIKKSKAIRKKGRY</sequence>
<organism evidence="2 3">
    <name type="scientific">Clostridium perfringens (strain 13 / Type A)</name>
    <dbReference type="NCBI Taxonomy" id="195102"/>
    <lineage>
        <taxon>Bacteria</taxon>
        <taxon>Bacillati</taxon>
        <taxon>Bacillota</taxon>
        <taxon>Clostridia</taxon>
        <taxon>Eubacteriales</taxon>
        <taxon>Clostridiaceae</taxon>
        <taxon>Clostridium</taxon>
    </lineage>
</organism>
<dbReference type="HOGENOM" id="CLU_149308_1_0_9"/>
<evidence type="ECO:0000259" key="1">
    <source>
        <dbReference type="Pfam" id="PF01844"/>
    </source>
</evidence>
<protein>
    <recommendedName>
        <fullName evidence="1">HNH domain-containing protein</fullName>
    </recommendedName>
</protein>
<reference evidence="2 3" key="1">
    <citation type="journal article" date="2002" name="Proc. Natl. Acad. Sci. U.S.A.">
        <title>Complete genome sequence of Clostridium perfringens, an anaerobic flesh-eater.</title>
        <authorList>
            <person name="Shimizu T."/>
            <person name="Ohtani K."/>
            <person name="Hirakawa H."/>
            <person name="Ohshima K."/>
            <person name="Yamashita A."/>
            <person name="Shiba T."/>
            <person name="Ogasawara N."/>
            <person name="Hattori M."/>
            <person name="Kuhara S."/>
            <person name="Hayashi H."/>
        </authorList>
    </citation>
    <scope>NUCLEOTIDE SEQUENCE [LARGE SCALE GENOMIC DNA]</scope>
    <source>
        <strain evidence="3">13 / Type A</strain>
    </source>
</reference>
<dbReference type="EMBL" id="BA000016">
    <property type="protein sequence ID" value="BAB81998.1"/>
    <property type="molecule type" value="Genomic_DNA"/>
</dbReference>
<dbReference type="PANTHER" id="PTHR37827:SF1">
    <property type="entry name" value="HNH DOMAIN-CONTAINING PROTEIN"/>
    <property type="match status" value="1"/>
</dbReference>
<dbReference type="Gene3D" id="1.10.30.50">
    <property type="match status" value="1"/>
</dbReference>
<gene>
    <name evidence="2" type="ordered locus">CPE2292</name>
</gene>
<feature type="domain" description="HNH" evidence="1">
    <location>
        <begin position="10"/>
        <end position="50"/>
    </location>
</feature>
<dbReference type="STRING" id="195102.gene:10491600"/>
<name>Q8XI32_CLOPE</name>
<dbReference type="PANTHER" id="PTHR37827">
    <property type="entry name" value="TUDOR DOMAIN-CONTAINING PROTEIN"/>
    <property type="match status" value="1"/>
</dbReference>
<dbReference type="CDD" id="cd00085">
    <property type="entry name" value="HNHc"/>
    <property type="match status" value="1"/>
</dbReference>
<dbReference type="InterPro" id="IPR003615">
    <property type="entry name" value="HNH_nuc"/>
</dbReference>
<dbReference type="InterPro" id="IPR002711">
    <property type="entry name" value="HNH"/>
</dbReference>
<dbReference type="AlphaFoldDB" id="Q8XI32"/>
<dbReference type="KEGG" id="cpe:CPE2292"/>
<proteinExistence type="predicted"/>